<name>A0AAW0JNC5_MYOGA</name>
<organism evidence="1 2">
    <name type="scientific">Myodes glareolus</name>
    <name type="common">Bank vole</name>
    <name type="synonym">Clethrionomys glareolus</name>
    <dbReference type="NCBI Taxonomy" id="447135"/>
    <lineage>
        <taxon>Eukaryota</taxon>
        <taxon>Metazoa</taxon>
        <taxon>Chordata</taxon>
        <taxon>Craniata</taxon>
        <taxon>Vertebrata</taxon>
        <taxon>Euteleostomi</taxon>
        <taxon>Mammalia</taxon>
        <taxon>Eutheria</taxon>
        <taxon>Euarchontoglires</taxon>
        <taxon>Glires</taxon>
        <taxon>Rodentia</taxon>
        <taxon>Myomorpha</taxon>
        <taxon>Muroidea</taxon>
        <taxon>Cricetidae</taxon>
        <taxon>Arvicolinae</taxon>
        <taxon>Myodes</taxon>
    </lineage>
</organism>
<dbReference type="Proteomes" id="UP001488838">
    <property type="component" value="Unassembled WGS sequence"/>
</dbReference>
<protein>
    <submittedName>
        <fullName evidence="1">Uncharacterized protein</fullName>
    </submittedName>
</protein>
<evidence type="ECO:0000313" key="1">
    <source>
        <dbReference type="EMBL" id="KAK7828038.1"/>
    </source>
</evidence>
<evidence type="ECO:0000313" key="2">
    <source>
        <dbReference type="Proteomes" id="UP001488838"/>
    </source>
</evidence>
<comment type="caution">
    <text evidence="1">The sequence shown here is derived from an EMBL/GenBank/DDBJ whole genome shotgun (WGS) entry which is preliminary data.</text>
</comment>
<proteinExistence type="predicted"/>
<sequence length="455" mass="51008">MLLIRFPISSLAPITSLLIPATSIKGVFWSSSMTIDIQPLLQLIQLLVLLLTKVSDTLIVTAIGMLLLGDQILYPGDPEVSQSLGTGSSQDSGLQCTLHSISPPGLVLHVIPATAELCSIPRIPSVYPKPTLDTDVETQELRKKTGVAGAGEQGAPSLIMGRQKTYGQVTWHLKPKNYQERTLEDGGGELWEVTHMHRITRAAAWCWSGHRRKKAADLHTAKRPGRNMGSELPLKAAFAEGSEKFSLEWGKRLDPSAGVNRADWDRAKKPFRLLLERARELIIKLLVSTSLLGMVIGPRDFERAVSLLLELSVCKYFLETGGRFPASKDVKLASEEISILIKPDQYFLDFMYYVNEGLYEQAHVKPLPQKSLKSNEQYYLFRIWGPTYDGLDMTVGTVTYLKCMWVIGCSDKWLLFTLLMDSEAHTLLYGDVMTNMDLGSEYVKWKSRIPVYYPW</sequence>
<reference evidence="1 2" key="1">
    <citation type="journal article" date="2023" name="bioRxiv">
        <title>Conserved and derived expression patterns and positive selection on dental genes reveal complex evolutionary context of ever-growing rodent molars.</title>
        <authorList>
            <person name="Calamari Z.T."/>
            <person name="Song A."/>
            <person name="Cohen E."/>
            <person name="Akter M."/>
            <person name="Roy R.D."/>
            <person name="Hallikas O."/>
            <person name="Christensen M.M."/>
            <person name="Li P."/>
            <person name="Marangoni P."/>
            <person name="Jernvall J."/>
            <person name="Klein O.D."/>
        </authorList>
    </citation>
    <scope>NUCLEOTIDE SEQUENCE [LARGE SCALE GENOMIC DNA]</scope>
    <source>
        <strain evidence="1">V071</strain>
    </source>
</reference>
<dbReference type="EMBL" id="JBBHLL010000028">
    <property type="protein sequence ID" value="KAK7828038.1"/>
    <property type="molecule type" value="Genomic_DNA"/>
</dbReference>
<accession>A0AAW0JNC5</accession>
<feature type="non-terminal residue" evidence="1">
    <location>
        <position position="455"/>
    </location>
</feature>
<dbReference type="AlphaFoldDB" id="A0AAW0JNC5"/>
<gene>
    <name evidence="1" type="ORF">U0070_013664</name>
</gene>
<dbReference type="Gene3D" id="2.40.37.10">
    <property type="entry name" value="Lyase, Ornithine Decarboxylase, Chain A, domain 1"/>
    <property type="match status" value="1"/>
</dbReference>
<keyword evidence="2" id="KW-1185">Reference proteome</keyword>
<dbReference type="GO" id="GO:0003824">
    <property type="term" value="F:catalytic activity"/>
    <property type="evidence" value="ECO:0007669"/>
    <property type="project" value="InterPro"/>
</dbReference>
<dbReference type="InterPro" id="IPR009006">
    <property type="entry name" value="Ala_racemase/Decarboxylase_C"/>
</dbReference>